<gene>
    <name evidence="2" type="ORF">BC936DRAFT_138664</name>
</gene>
<comment type="caution">
    <text evidence="2">The sequence shown here is derived from an EMBL/GenBank/DDBJ whole genome shotgun (WGS) entry which is preliminary data.</text>
</comment>
<sequence length="211" mass="23133">MEPGVVDGSTASIVIVEPKDGTPFWESGQIDLVVGHVGDTRILLCDVPTGTAIPLTTFDHHPGATGEHERLRKYAGFITTDSWGDERVLGTLQTSRAIGDRRMKRFGVSAEPDVTRRNVTGLDAAFLVLFTDGISSVMSNQEIVDIIKQYDDPTTAATKLVDVAEQLGTEDNCTVMIVRLPGWGRPMPDLTKDLRRYRTENGSAMASRQTW</sequence>
<dbReference type="PROSITE" id="PS51746">
    <property type="entry name" value="PPM_2"/>
    <property type="match status" value="1"/>
</dbReference>
<dbReference type="PANTHER" id="PTHR47992">
    <property type="entry name" value="PROTEIN PHOSPHATASE"/>
    <property type="match status" value="1"/>
</dbReference>
<evidence type="ECO:0000313" key="3">
    <source>
        <dbReference type="Proteomes" id="UP000268093"/>
    </source>
</evidence>
<evidence type="ECO:0000259" key="1">
    <source>
        <dbReference type="PROSITE" id="PS51746"/>
    </source>
</evidence>
<keyword evidence="3" id="KW-1185">Reference proteome</keyword>
<dbReference type="OrthoDB" id="416093at2759"/>
<dbReference type="Proteomes" id="UP000268093">
    <property type="component" value="Unassembled WGS sequence"/>
</dbReference>
<dbReference type="GO" id="GO:0004722">
    <property type="term" value="F:protein serine/threonine phosphatase activity"/>
    <property type="evidence" value="ECO:0007669"/>
    <property type="project" value="InterPro"/>
</dbReference>
<name>A0A433DI66_9FUNG</name>
<dbReference type="Gene3D" id="3.60.40.10">
    <property type="entry name" value="PPM-type phosphatase domain"/>
    <property type="match status" value="1"/>
</dbReference>
<dbReference type="SMART" id="SM00332">
    <property type="entry name" value="PP2Cc"/>
    <property type="match status" value="1"/>
</dbReference>
<reference evidence="2 3" key="1">
    <citation type="journal article" date="2018" name="New Phytol.">
        <title>Phylogenomics of Endogonaceae and evolution of mycorrhizas within Mucoromycota.</title>
        <authorList>
            <person name="Chang Y."/>
            <person name="Desiro A."/>
            <person name="Na H."/>
            <person name="Sandor L."/>
            <person name="Lipzen A."/>
            <person name="Clum A."/>
            <person name="Barry K."/>
            <person name="Grigoriev I.V."/>
            <person name="Martin F.M."/>
            <person name="Stajich J.E."/>
            <person name="Smith M.E."/>
            <person name="Bonito G."/>
            <person name="Spatafora J.W."/>
        </authorList>
    </citation>
    <scope>NUCLEOTIDE SEQUENCE [LARGE SCALE GENOMIC DNA]</scope>
    <source>
        <strain evidence="2 3">GMNB39</strain>
    </source>
</reference>
<evidence type="ECO:0000313" key="2">
    <source>
        <dbReference type="EMBL" id="RUP50544.1"/>
    </source>
</evidence>
<dbReference type="InterPro" id="IPR036457">
    <property type="entry name" value="PPM-type-like_dom_sf"/>
</dbReference>
<protein>
    <recommendedName>
        <fullName evidence="1">PPM-type phosphatase domain-containing protein</fullName>
    </recommendedName>
</protein>
<accession>A0A433DI66</accession>
<dbReference type="InterPro" id="IPR015655">
    <property type="entry name" value="PP2C"/>
</dbReference>
<dbReference type="Pfam" id="PF00481">
    <property type="entry name" value="PP2C"/>
    <property type="match status" value="1"/>
</dbReference>
<proteinExistence type="predicted"/>
<dbReference type="EMBL" id="RBNI01001352">
    <property type="protein sequence ID" value="RUP50544.1"/>
    <property type="molecule type" value="Genomic_DNA"/>
</dbReference>
<dbReference type="CDD" id="cd00143">
    <property type="entry name" value="PP2Cc"/>
    <property type="match status" value="1"/>
</dbReference>
<dbReference type="AlphaFoldDB" id="A0A433DI66"/>
<organism evidence="2 3">
    <name type="scientific">Jimgerdemannia flammicorona</name>
    <dbReference type="NCBI Taxonomy" id="994334"/>
    <lineage>
        <taxon>Eukaryota</taxon>
        <taxon>Fungi</taxon>
        <taxon>Fungi incertae sedis</taxon>
        <taxon>Mucoromycota</taxon>
        <taxon>Mucoromycotina</taxon>
        <taxon>Endogonomycetes</taxon>
        <taxon>Endogonales</taxon>
        <taxon>Endogonaceae</taxon>
        <taxon>Jimgerdemannia</taxon>
    </lineage>
</organism>
<dbReference type="InterPro" id="IPR001932">
    <property type="entry name" value="PPM-type_phosphatase-like_dom"/>
</dbReference>
<dbReference type="SUPFAM" id="SSF81606">
    <property type="entry name" value="PP2C-like"/>
    <property type="match status" value="1"/>
</dbReference>
<feature type="domain" description="PPM-type phosphatase" evidence="1">
    <location>
        <begin position="1"/>
        <end position="180"/>
    </location>
</feature>